<dbReference type="InterPro" id="IPR023395">
    <property type="entry name" value="MCP_dom_sf"/>
</dbReference>
<feature type="repeat" description="Solcar" evidence="9">
    <location>
        <begin position="30"/>
        <end position="119"/>
    </location>
</feature>
<comment type="similarity">
    <text evidence="2 10">Belongs to the mitochondrial carrier (TC 2.A.29) family.</text>
</comment>
<dbReference type="GeneID" id="20529833"/>
<keyword evidence="8 9" id="KW-0472">Membrane</keyword>
<evidence type="ECO:0000256" key="2">
    <source>
        <dbReference type="ARBA" id="ARBA00006375"/>
    </source>
</evidence>
<comment type="subcellular location">
    <subcellularLocation>
        <location evidence="1">Mitochondrion membrane</location>
        <topology evidence="1">Multi-pass membrane protein</topology>
    </subcellularLocation>
</comment>
<evidence type="ECO:0000256" key="10">
    <source>
        <dbReference type="RuleBase" id="RU000488"/>
    </source>
</evidence>
<protein>
    <recommendedName>
        <fullName evidence="13">MC family mitochondrial carrier protein</fullName>
    </recommendedName>
</protein>
<dbReference type="RefSeq" id="XP_009497233.1">
    <property type="nucleotide sequence ID" value="XM_009498958.1"/>
</dbReference>
<gene>
    <name evidence="11" type="ORF">H696_05108</name>
</gene>
<keyword evidence="6" id="KW-1133">Transmembrane helix</keyword>
<dbReference type="Proteomes" id="UP000030693">
    <property type="component" value="Unassembled WGS sequence"/>
</dbReference>
<evidence type="ECO:0000313" key="11">
    <source>
        <dbReference type="EMBL" id="KCV68179.1"/>
    </source>
</evidence>
<dbReference type="PANTHER" id="PTHR45624:SF9">
    <property type="entry name" value="CARRIER PROTEIN, PUTATIVE (AFU_ORTHOLOGUE AFUA_4G06390)-RELATED"/>
    <property type="match status" value="1"/>
</dbReference>
<dbReference type="Pfam" id="PF00153">
    <property type="entry name" value="Mito_carr"/>
    <property type="match status" value="3"/>
</dbReference>
<evidence type="ECO:0008006" key="13">
    <source>
        <dbReference type="Google" id="ProtNLM"/>
    </source>
</evidence>
<evidence type="ECO:0000256" key="3">
    <source>
        <dbReference type="ARBA" id="ARBA00022448"/>
    </source>
</evidence>
<organism evidence="11">
    <name type="scientific">Fonticula alba</name>
    <name type="common">Slime mold</name>
    <dbReference type="NCBI Taxonomy" id="691883"/>
    <lineage>
        <taxon>Eukaryota</taxon>
        <taxon>Rotosphaerida</taxon>
        <taxon>Fonticulaceae</taxon>
        <taxon>Fonticula</taxon>
    </lineage>
</organism>
<evidence type="ECO:0000256" key="1">
    <source>
        <dbReference type="ARBA" id="ARBA00004225"/>
    </source>
</evidence>
<dbReference type="PRINTS" id="PR00926">
    <property type="entry name" value="MITOCARRIER"/>
</dbReference>
<dbReference type="eggNOG" id="KOG0762">
    <property type="taxonomic scope" value="Eukaryota"/>
</dbReference>
<keyword evidence="5" id="KW-0677">Repeat</keyword>
<evidence type="ECO:0000256" key="7">
    <source>
        <dbReference type="ARBA" id="ARBA00023128"/>
    </source>
</evidence>
<keyword evidence="3 10" id="KW-0813">Transport</keyword>
<dbReference type="Gene3D" id="1.50.40.10">
    <property type="entry name" value="Mitochondrial carrier domain"/>
    <property type="match status" value="2"/>
</dbReference>
<evidence type="ECO:0000256" key="6">
    <source>
        <dbReference type="ARBA" id="ARBA00022989"/>
    </source>
</evidence>
<dbReference type="InterPro" id="IPR018108">
    <property type="entry name" value="MCP_transmembrane"/>
</dbReference>
<dbReference type="EMBL" id="KB932209">
    <property type="protein sequence ID" value="KCV68179.1"/>
    <property type="molecule type" value="Genomic_DNA"/>
</dbReference>
<dbReference type="GO" id="GO:0031966">
    <property type="term" value="C:mitochondrial membrane"/>
    <property type="evidence" value="ECO:0007669"/>
    <property type="project" value="UniProtKB-SubCell"/>
</dbReference>
<keyword evidence="4 9" id="KW-0812">Transmembrane</keyword>
<feature type="repeat" description="Solcar" evidence="9">
    <location>
        <begin position="144"/>
        <end position="252"/>
    </location>
</feature>
<evidence type="ECO:0000256" key="9">
    <source>
        <dbReference type="PROSITE-ProRule" id="PRU00282"/>
    </source>
</evidence>
<evidence type="ECO:0000256" key="5">
    <source>
        <dbReference type="ARBA" id="ARBA00022737"/>
    </source>
</evidence>
<dbReference type="SUPFAM" id="SSF103506">
    <property type="entry name" value="Mitochondrial carrier"/>
    <property type="match status" value="1"/>
</dbReference>
<dbReference type="InterPro" id="IPR002067">
    <property type="entry name" value="MCP"/>
</dbReference>
<reference evidence="11" key="1">
    <citation type="submission" date="2013-04" db="EMBL/GenBank/DDBJ databases">
        <title>The Genome Sequence of Fonticula alba ATCC 38817.</title>
        <authorList>
            <consortium name="The Broad Institute Genomics Platform"/>
            <person name="Russ C."/>
            <person name="Cuomo C."/>
            <person name="Burger G."/>
            <person name="Gray M.W."/>
            <person name="Holland P.W.H."/>
            <person name="King N."/>
            <person name="Lang F.B.F."/>
            <person name="Roger A.J."/>
            <person name="Ruiz-Trillo I."/>
            <person name="Brown M."/>
            <person name="Walker B."/>
            <person name="Young S."/>
            <person name="Zeng Q."/>
            <person name="Gargeya S."/>
            <person name="Fitzgerald M."/>
            <person name="Haas B."/>
            <person name="Abouelleil A."/>
            <person name="Allen A.W."/>
            <person name="Alvarado L."/>
            <person name="Arachchi H.M."/>
            <person name="Berlin A.M."/>
            <person name="Chapman S.B."/>
            <person name="Gainer-Dewar J."/>
            <person name="Goldberg J."/>
            <person name="Griggs A."/>
            <person name="Gujja S."/>
            <person name="Hansen M."/>
            <person name="Howarth C."/>
            <person name="Imamovic A."/>
            <person name="Ireland A."/>
            <person name="Larimer J."/>
            <person name="McCowan C."/>
            <person name="Murphy C."/>
            <person name="Pearson M."/>
            <person name="Poon T.W."/>
            <person name="Priest M."/>
            <person name="Roberts A."/>
            <person name="Saif S."/>
            <person name="Shea T."/>
            <person name="Sisk P."/>
            <person name="Sykes S."/>
            <person name="Wortman J."/>
            <person name="Nusbaum C."/>
            <person name="Birren B."/>
        </authorList>
    </citation>
    <scope>NUCLEOTIDE SEQUENCE [LARGE SCALE GENOMIC DNA]</scope>
    <source>
        <strain evidence="11">ATCC 38817</strain>
    </source>
</reference>
<evidence type="ECO:0000256" key="8">
    <source>
        <dbReference type="ARBA" id="ARBA00023136"/>
    </source>
</evidence>
<dbReference type="AlphaFoldDB" id="A0A058Z1L8"/>
<dbReference type="GO" id="GO:0022857">
    <property type="term" value="F:transmembrane transporter activity"/>
    <property type="evidence" value="ECO:0007669"/>
    <property type="project" value="TreeGrafter"/>
</dbReference>
<sequence length="392" mass="41504">MANITQMLPTDMSAHGATGPADFSPLARALYPHRYAVAAAAAGASGVLVGYPFDLLKTRMQNLQAAAPGSRNLSAYAVAKGIYRAEGVPGLFRGMLPPLFVVGFLKSLAFQTYESLKMGMEEPYVRTFQPQPSDLAVFGARFEVPMPVIIAAGALSGAAIAALNSPLDTIKVNMQMARASVADSPSAGPAASATAAPAPAKPPRVSLFGTIRSIRERNGSYLALYRAAHIHIGRDFIGTGVYFATYELFRRMYLHSRLRLHQANTAAAEQGGPRGPVAPLTASELGAMAMVAGGLAGMASWTVMFPLDLVKSRLQSALLGAASGQNSPGARPGGNSFLACARATLAEGHGDYRVFYRGLGPTLFRAFPLHALNFIVYESVREWIEQRSGLTN</sequence>
<dbReference type="OMA" id="MANITQM"/>
<dbReference type="InterPro" id="IPR050567">
    <property type="entry name" value="Mitochondrial_Carrier"/>
</dbReference>
<feature type="repeat" description="Solcar" evidence="9">
    <location>
        <begin position="284"/>
        <end position="383"/>
    </location>
</feature>
<dbReference type="PROSITE" id="PS50920">
    <property type="entry name" value="SOLCAR"/>
    <property type="match status" value="3"/>
</dbReference>
<dbReference type="PANTHER" id="PTHR45624">
    <property type="entry name" value="MITOCHONDRIAL BASIC AMINO ACIDS TRANSPORTER-RELATED"/>
    <property type="match status" value="1"/>
</dbReference>
<evidence type="ECO:0000256" key="4">
    <source>
        <dbReference type="ARBA" id="ARBA00022692"/>
    </source>
</evidence>
<accession>A0A058Z1L8</accession>
<name>A0A058Z1L8_FONAL</name>
<keyword evidence="7" id="KW-0496">Mitochondrion</keyword>
<evidence type="ECO:0000313" key="12">
    <source>
        <dbReference type="Proteomes" id="UP000030693"/>
    </source>
</evidence>
<proteinExistence type="inferred from homology"/>
<keyword evidence="12" id="KW-1185">Reference proteome</keyword>
<dbReference type="OrthoDB" id="2382881at2759"/>